<organism evidence="2 3">
    <name type="scientific">Lacisediminihabitans changchengi</name>
    <dbReference type="NCBI Taxonomy" id="2787634"/>
    <lineage>
        <taxon>Bacteria</taxon>
        <taxon>Bacillati</taxon>
        <taxon>Actinomycetota</taxon>
        <taxon>Actinomycetes</taxon>
        <taxon>Micrococcales</taxon>
        <taxon>Microbacteriaceae</taxon>
        <taxon>Lacisediminihabitans</taxon>
    </lineage>
</organism>
<evidence type="ECO:0000313" key="3">
    <source>
        <dbReference type="Proteomes" id="UP000636458"/>
    </source>
</evidence>
<dbReference type="Proteomes" id="UP000636458">
    <property type="component" value="Unassembled WGS sequence"/>
</dbReference>
<dbReference type="Pfam" id="PF02627">
    <property type="entry name" value="CMD"/>
    <property type="match status" value="1"/>
</dbReference>
<dbReference type="GO" id="GO:0051920">
    <property type="term" value="F:peroxiredoxin activity"/>
    <property type="evidence" value="ECO:0007669"/>
    <property type="project" value="InterPro"/>
</dbReference>
<dbReference type="RefSeq" id="WP_200557062.1">
    <property type="nucleotide sequence ID" value="NZ_JAEPES010000005.1"/>
</dbReference>
<dbReference type="InterPro" id="IPR052512">
    <property type="entry name" value="4CMD/NDH-1_regulator"/>
</dbReference>
<dbReference type="Gene3D" id="1.20.1290.10">
    <property type="entry name" value="AhpD-like"/>
    <property type="match status" value="1"/>
</dbReference>
<keyword evidence="3" id="KW-1185">Reference proteome</keyword>
<dbReference type="EMBL" id="JAEPES010000005">
    <property type="protein sequence ID" value="MBK4348823.1"/>
    <property type="molecule type" value="Genomic_DNA"/>
</dbReference>
<dbReference type="PANTHER" id="PTHR33570:SF2">
    <property type="entry name" value="CARBOXYMUCONOLACTONE DECARBOXYLASE-LIKE DOMAIN-CONTAINING PROTEIN"/>
    <property type="match status" value="1"/>
</dbReference>
<dbReference type="InterPro" id="IPR003779">
    <property type="entry name" value="CMD-like"/>
</dbReference>
<accession>A0A934SNJ9</accession>
<proteinExistence type="predicted"/>
<dbReference type="InterPro" id="IPR029032">
    <property type="entry name" value="AhpD-like"/>
</dbReference>
<feature type="domain" description="Carboxymuconolactone decarboxylase-like" evidence="1">
    <location>
        <begin position="41"/>
        <end position="122"/>
    </location>
</feature>
<comment type="caution">
    <text evidence="2">The sequence shown here is derived from an EMBL/GenBank/DDBJ whole genome shotgun (WGS) entry which is preliminary data.</text>
</comment>
<dbReference type="SUPFAM" id="SSF69118">
    <property type="entry name" value="AhpD-like"/>
    <property type="match status" value="1"/>
</dbReference>
<reference evidence="2" key="1">
    <citation type="submission" date="2021-01" db="EMBL/GenBank/DDBJ databases">
        <title>Lacisediminihabitans sp. nov. strain G11-30, isolated from Antarctic Soil.</title>
        <authorList>
            <person name="Li J."/>
        </authorList>
    </citation>
    <scope>NUCLEOTIDE SEQUENCE</scope>
    <source>
        <strain evidence="2">G11-30</strain>
    </source>
</reference>
<dbReference type="AlphaFoldDB" id="A0A934SNJ9"/>
<evidence type="ECO:0000313" key="2">
    <source>
        <dbReference type="EMBL" id="MBK4348823.1"/>
    </source>
</evidence>
<evidence type="ECO:0000259" key="1">
    <source>
        <dbReference type="Pfam" id="PF02627"/>
    </source>
</evidence>
<protein>
    <submittedName>
        <fullName evidence="2">Carboxymuconolactone decarboxylase family protein</fullName>
    </submittedName>
</protein>
<dbReference type="PANTHER" id="PTHR33570">
    <property type="entry name" value="4-CARBOXYMUCONOLACTONE DECARBOXYLASE FAMILY PROTEIN"/>
    <property type="match status" value="1"/>
</dbReference>
<sequence>MSTDVTQESALFVEGLEVRRQVLGSAYVDAALAPSDPMTAAFQPFMTSYCWGEIWTDDTLSLREHSLLVLAMTAALGRISEVEIHTRGALRNGISPDELTAVLKQITVYCGVPIGVSVLKAMRGVIESFDPSEA</sequence>
<gene>
    <name evidence="2" type="ORF">IV501_14380</name>
</gene>
<name>A0A934SNJ9_9MICO</name>